<keyword evidence="2" id="KW-1185">Reference proteome</keyword>
<dbReference type="Proteomes" id="UP001146120">
    <property type="component" value="Unassembled WGS sequence"/>
</dbReference>
<evidence type="ECO:0000313" key="1">
    <source>
        <dbReference type="EMBL" id="DAZ97425.1"/>
    </source>
</evidence>
<evidence type="ECO:0000313" key="2">
    <source>
        <dbReference type="Proteomes" id="UP001146120"/>
    </source>
</evidence>
<sequence>MLKSHHIPLELSEKLSRKKIKIATCLAYPSTSKRGVLSAYVIADAEQKRIDTVKAELFQQLCASIEQIDAIVIRDANDIEFNTLLMNDDEPYNVANLALLLRHTIIRVENNGDAMFYVKELNEAKYKRQYVTSIRFVPLGQLNGYKFDIEYKDEISL</sequence>
<dbReference type="EMBL" id="DAKRPA010000135">
    <property type="protein sequence ID" value="DAZ97425.1"/>
    <property type="molecule type" value="Genomic_DNA"/>
</dbReference>
<accession>A0AAV2YTL5</accession>
<organism evidence="1 2">
    <name type="scientific">Lagenidium giganteum</name>
    <dbReference type="NCBI Taxonomy" id="4803"/>
    <lineage>
        <taxon>Eukaryota</taxon>
        <taxon>Sar</taxon>
        <taxon>Stramenopiles</taxon>
        <taxon>Oomycota</taxon>
        <taxon>Peronosporomycetes</taxon>
        <taxon>Pythiales</taxon>
        <taxon>Pythiaceae</taxon>
    </lineage>
</organism>
<gene>
    <name evidence="1" type="ORF">N0F65_009876</name>
</gene>
<reference evidence="1" key="1">
    <citation type="submission" date="2022-11" db="EMBL/GenBank/DDBJ databases">
        <authorList>
            <person name="Morgan W.R."/>
            <person name="Tartar A."/>
        </authorList>
    </citation>
    <scope>NUCLEOTIDE SEQUENCE</scope>
    <source>
        <strain evidence="1">ARSEF 373</strain>
    </source>
</reference>
<dbReference type="AlphaFoldDB" id="A0AAV2YTL5"/>
<reference evidence="1" key="2">
    <citation type="journal article" date="2023" name="Microbiol Resour">
        <title>Decontamination and Annotation of the Draft Genome Sequence of the Oomycete Lagenidium giganteum ARSEF 373.</title>
        <authorList>
            <person name="Morgan W.R."/>
            <person name="Tartar A."/>
        </authorList>
    </citation>
    <scope>NUCLEOTIDE SEQUENCE</scope>
    <source>
        <strain evidence="1">ARSEF 373</strain>
    </source>
</reference>
<proteinExistence type="predicted"/>
<comment type="caution">
    <text evidence="1">The sequence shown here is derived from an EMBL/GenBank/DDBJ whole genome shotgun (WGS) entry which is preliminary data.</text>
</comment>
<protein>
    <submittedName>
        <fullName evidence="1">Uncharacterized protein</fullName>
    </submittedName>
</protein>
<name>A0AAV2YTL5_9STRA</name>